<feature type="compositionally biased region" description="Basic and acidic residues" evidence="2">
    <location>
        <begin position="475"/>
        <end position="490"/>
    </location>
</feature>
<feature type="compositionally biased region" description="Polar residues" evidence="2">
    <location>
        <begin position="2897"/>
        <end position="2940"/>
    </location>
</feature>
<feature type="region of interest" description="Disordered" evidence="2">
    <location>
        <begin position="1801"/>
        <end position="1837"/>
    </location>
</feature>
<feature type="compositionally biased region" description="Basic and acidic residues" evidence="2">
    <location>
        <begin position="751"/>
        <end position="767"/>
    </location>
</feature>
<comment type="caution">
    <text evidence="3">The sequence shown here is derived from an EMBL/GenBank/DDBJ whole genome shotgun (WGS) entry which is preliminary data.</text>
</comment>
<feature type="compositionally biased region" description="Basic and acidic residues" evidence="2">
    <location>
        <begin position="1563"/>
        <end position="1577"/>
    </location>
</feature>
<feature type="region of interest" description="Disordered" evidence="2">
    <location>
        <begin position="412"/>
        <end position="435"/>
    </location>
</feature>
<feature type="compositionally biased region" description="Polar residues" evidence="2">
    <location>
        <begin position="2505"/>
        <end position="2514"/>
    </location>
</feature>
<feature type="compositionally biased region" description="Polar residues" evidence="2">
    <location>
        <begin position="915"/>
        <end position="938"/>
    </location>
</feature>
<feature type="region of interest" description="Disordered" evidence="2">
    <location>
        <begin position="2964"/>
        <end position="3018"/>
    </location>
</feature>
<reference evidence="3 4" key="1">
    <citation type="journal article" date="2018" name="Cell">
        <title>The Chara Genome: Secondary Complexity and Implications for Plant Terrestrialization.</title>
        <authorList>
            <person name="Nishiyama T."/>
            <person name="Sakayama H."/>
            <person name="Vries J.D."/>
            <person name="Buschmann H."/>
            <person name="Saint-Marcoux D."/>
            <person name="Ullrich K.K."/>
            <person name="Haas F.B."/>
            <person name="Vanderstraeten L."/>
            <person name="Becker D."/>
            <person name="Lang D."/>
            <person name="Vosolsobe S."/>
            <person name="Rombauts S."/>
            <person name="Wilhelmsson P.K.I."/>
            <person name="Janitza P."/>
            <person name="Kern R."/>
            <person name="Heyl A."/>
            <person name="Rumpler F."/>
            <person name="Villalobos L.I.A.C."/>
            <person name="Clay J.M."/>
            <person name="Skokan R."/>
            <person name="Toyoda A."/>
            <person name="Suzuki Y."/>
            <person name="Kagoshima H."/>
            <person name="Schijlen E."/>
            <person name="Tajeshwar N."/>
            <person name="Catarino B."/>
            <person name="Hetherington A.J."/>
            <person name="Saltykova A."/>
            <person name="Bonnot C."/>
            <person name="Breuninger H."/>
            <person name="Symeonidi A."/>
            <person name="Radhakrishnan G.V."/>
            <person name="Van Nieuwerburgh F."/>
            <person name="Deforce D."/>
            <person name="Chang C."/>
            <person name="Karol K.G."/>
            <person name="Hedrich R."/>
            <person name="Ulvskov P."/>
            <person name="Glockner G."/>
            <person name="Delwiche C.F."/>
            <person name="Petrasek J."/>
            <person name="Van de Peer Y."/>
            <person name="Friml J."/>
            <person name="Beilby M."/>
            <person name="Dolan L."/>
            <person name="Kohara Y."/>
            <person name="Sugano S."/>
            <person name="Fujiyama A."/>
            <person name="Delaux P.-M."/>
            <person name="Quint M."/>
            <person name="TheiBen G."/>
            <person name="Hagemann M."/>
            <person name="Harholt J."/>
            <person name="Dunand C."/>
            <person name="Zachgo S."/>
            <person name="Langdale J."/>
            <person name="Maumus F."/>
            <person name="Straeten D.V.D."/>
            <person name="Gould S.B."/>
            <person name="Rensing S.A."/>
        </authorList>
    </citation>
    <scope>NUCLEOTIDE SEQUENCE [LARGE SCALE GENOMIC DNA]</scope>
    <source>
        <strain evidence="3 4">S276</strain>
    </source>
</reference>
<feature type="compositionally biased region" description="Basic and acidic residues" evidence="2">
    <location>
        <begin position="1317"/>
        <end position="1330"/>
    </location>
</feature>
<evidence type="ECO:0000313" key="4">
    <source>
        <dbReference type="Proteomes" id="UP000265515"/>
    </source>
</evidence>
<proteinExistence type="predicted"/>
<feature type="compositionally biased region" description="Polar residues" evidence="2">
    <location>
        <begin position="838"/>
        <end position="854"/>
    </location>
</feature>
<feature type="region of interest" description="Disordered" evidence="2">
    <location>
        <begin position="2726"/>
        <end position="2747"/>
    </location>
</feature>
<feature type="compositionally biased region" description="Basic and acidic residues" evidence="2">
    <location>
        <begin position="1752"/>
        <end position="1782"/>
    </location>
</feature>
<feature type="compositionally biased region" description="Polar residues" evidence="2">
    <location>
        <begin position="1553"/>
        <end position="1562"/>
    </location>
</feature>
<sequence length="3018" mass="322488">MGVPLVSLDPSETPPLIDLLSRRGGTGQLGSPCLIKVHVFPQVKIYGAIRLSSGEREALIKQHRAQARKQRILQETSLVQAQQEVSRLEARCEEALIRLGESHHAAELANEAKLKLKAEEAQTENLKRMQEQARFELALKQDVTEECEQSEYGCQNAAEEVKVKKAMERKAIEGMENERRQKAKARANAAALKLRREKEQKHLNEELEKILKLEREQRVRELYACGDVCTSGQGEEENPTATRSAHWQEERACAAPPLAGGQTQHEHHRRAFNGAVVSQTVHESLRGDGIAVHRCLTSGAAVSSSMPTYGHSTAWEREGGGGGGGRWEVEEEDCLQCVRAFDASCDDCIREGNLHARELPSDEANGRATENSPSEQAREWAAYETLYAHRASHDDGSGMLDEHTHDFWLHAGSTESQGGTEGCTIPSWSRAGPAQQDQMRYEYRWGTEMGPGLVDGNRGVQGGVRKRQAEGSGLDGREGGAKKEEKDKVVDVVVVGKNELKRRRSHGRKVGRTPESSLGQVASSSPVGPTSLADENDDPKIQESRSSCEMHRGLRAVSYHPACAVCGWGERDDTEEYSSMDLVGSEQQQQVLDSEVEMQKNVGGGNQTRTRWSAKGYAGVVDCHEKDGPESFSVENGLAFSEISSSEQGSEMRLADGHDDILRPSLVAEAPPCFVPFSTEEDAQTTDEAGVQAWQQIDRQGAGRTGVPFVPSGARNRSLENGLAVLGTQLQKTDHMLFWVGGRGRATTARTPEEESKRGNKEALHKAQTRLEDEETCLCAADARSWMDVRDSTCRTIGHLCKTSEGDAAGQGSGRGVDSVLGSEGDTSGGKGGHIFPQSEQSSLAATHGSTSHPVSIGGLKEDTDVSILASPLREEIVALQSELYSSAEGEGGGSRSEEASKIWRPNGPREKHGNVSSEPFSMTRGSSVSGLCSSAGNASPKGGGSVRTEEGIVSEEAWACPRKEAEEPRNGQWVDDEAAMPQERHENWAEEEQRETRVKKNPLLESPPSDNGHREGVSSQRSRARRFSSSGARRQSRRFGREGFGEIGGPDLLGNGVDPHKRQEGLDKGTEFQVAADALERLTMPRGQLRRPLGRRLSSELRRRMNGQTRRVCWEGGEEEASGQMSKVVEESHMGTMDPIEKGVEIPISVSPEKGRQLQRTVSRRLSSERRRRSSFLSRRVSLDRGGAPAGKAEDARTGSTAASGRERGVVKGIIQRFERELMTVSRSVDWKRASVRGSVDGGRLKLHVRRQEPCQDSSRSRQCEMCEDEVSFLADSNTMPSAKHAIEQRGVAPLSAAQEARTANEETAIEPEPEVDGRSQRLKSADGHNLEHERAHELVGNDGRVAQGGLEHCEVRPSCAGGGGIVNTRGLIDENGGGADGPTTSKPHSSMRFLEEKDHPIGGGGCGNDETGSVQSFATQEALLDEERVKKGTEADTTWLVGAATDDEGPGVSCSPESIRGVHRAMRGKKERAATAVTGRSQQVFDCATDPMMLRDKLLLLERNEKGTAEEFPGKSVEETLKSISTKMRELDARLQRISGCNVYYDEEFKSTASQSSSADNEGRRDEHQKEDPPHRLQMNSSELGSSEFRGSSDVGAGECELCKRASVESIKESISGGVPDEAAIEGSLALGLGGGNTGERDGHPVVEVCLGTATAYDVNGSRESNMRDLNSGLSRQAIPASLEVSLCQSAALKGNCESNVGAFFLPTRNRETRDALDDALCQLKSNCRSDVSDGKQRTRHKLGLCSKVEDSKEMHASSKEMHASSKETHASRTEKHESPSQRLKSMVKTLIIGFERGGISQSAPGASSARLASVDNSRQGSVPGRKQRGGICGMDKATTSTSQVDVKHQGANSSQHSSIAEGVEMRVSKSGLRFQEKQGNLGSSSQIEAAEARAVEMPARSTDRACVRNDDAHLNDIAASRAPASLPVPTLVDGNPSRRVLAVKDTSSSAAAQGSLHRKGEEQALATEAGKVGGPVAEGSVSRGEADRTGAAIYARVADDEMMSMKSLGSSRSDHDAVVSLCQDDTLQSSADNSLSVTATSDTLLATQSDGEQEQAAVLTLSHSSLLAVGWKDTGAREKAEVRSLETLDESTLLTGSVDFSSWNGEDIGDPEIKTSRSEASTMGHASSVIQERGCHGVVKSKAKCDDALETSVPGKGKAKYDAALESSVPCETHAQTSGGMGLGQGRVDEGLIKGSICTGATGRGGGSKKQQIRRRRSSGGGTKREVRDWASIPKNLVKAKVAAFQMAESSKEAQKKSASPVSRLPKNFLREFCTQGSSLSAAAAAREGGAYLTGGSDEETTKPVKRSPKSFLPKKPVNPRLALRREMSLSSSYAADRSQLLSRSVSHLPLFSSSSDAPFYPAAAWDLSKHSPSTDWLLSRSISDNGNSQSNLFSSNSLSSLLSLSHSRSIPSQEEAMGSGTSSGRRCDASVSLSLQPNANSSHGTSFDGLTGTISSVYDTGTISSAHDTSSFSLPSFVSLPPSGIEWRSGRLMQSTWLAASSDDQTSGMPGSSEHPHQGSTSPDDRTNNQGSKLFQMVVPASAQSPAQRVGYELAAESSANTLGVSPSPSQVPPPSSKVLLAASSKIPSVPSSKIPSVSSKDRSTSSKVPPLASSAACPTASRVQQASSKPLPACASKISPSLLKAPALVSSKVPALSSEDPMRGSIGAGPPAIQRLVSTQGSTAVLSKHHSVPSTATTGATAERGILKETKDLNGQNEKVRMTTSGRQSAASSAKPGTSVTGMNSLRRSVIGMEGLRRSVTGVEALRRSVTGVEAPRTGVETSRRSAGTGVEALTRSVTGVEALRRLGTTGVETLRRSGTTGVEASRRCGTGADVLRRSVTGGFEASRRSVTGVESLRRSVTGVESLRRSVTGVESLRRSVTGAEMIRESPPSESNLRTSPRQSSGLPPATQTSVKLKVSPSSQPRWSYASNENSRCVKNNTARGSAMMTAAAQSLLARSAKERVPGRAAAASLDGFPTSPKPLLSDKQKPALPPTSKPKLPLQRQSLLGGKR</sequence>
<dbReference type="EMBL" id="BFEA01000315">
    <property type="protein sequence ID" value="GBG79294.1"/>
    <property type="molecule type" value="Genomic_DNA"/>
</dbReference>
<accession>A0A388LAI3</accession>
<feature type="region of interest" description="Disordered" evidence="2">
    <location>
        <begin position="1296"/>
        <end position="1330"/>
    </location>
</feature>
<keyword evidence="4" id="KW-1185">Reference proteome</keyword>
<evidence type="ECO:0000256" key="2">
    <source>
        <dbReference type="SAM" id="MobiDB-lite"/>
    </source>
</evidence>
<gene>
    <name evidence="3" type="ORF">CBR_g29444</name>
</gene>
<dbReference type="Gramene" id="GBG79294">
    <property type="protein sequence ID" value="GBG79294"/>
    <property type="gene ID" value="CBR_g29444"/>
</dbReference>
<keyword evidence="1" id="KW-0175">Coiled coil</keyword>
<feature type="region of interest" description="Disordered" evidence="2">
    <location>
        <begin position="2295"/>
        <end position="2320"/>
    </location>
</feature>
<feature type="region of interest" description="Disordered" evidence="2">
    <location>
        <begin position="2885"/>
        <end position="2940"/>
    </location>
</feature>
<evidence type="ECO:0000256" key="1">
    <source>
        <dbReference type="SAM" id="Coils"/>
    </source>
</evidence>
<feature type="region of interest" description="Disordered" evidence="2">
    <location>
        <begin position="1752"/>
        <end position="1786"/>
    </location>
</feature>
<feature type="region of interest" description="Disordered" evidence="2">
    <location>
        <begin position="745"/>
        <end position="767"/>
    </location>
</feature>
<evidence type="ECO:0000313" key="3">
    <source>
        <dbReference type="EMBL" id="GBG79294.1"/>
    </source>
</evidence>
<feature type="region of interest" description="Disordered" evidence="2">
    <location>
        <begin position="2589"/>
        <end position="2637"/>
    </location>
</feature>
<feature type="compositionally biased region" description="Basic and acidic residues" evidence="2">
    <location>
        <begin position="896"/>
        <end position="914"/>
    </location>
</feature>
<feature type="region of interest" description="Disordered" evidence="2">
    <location>
        <begin position="886"/>
        <end position="1067"/>
    </location>
</feature>
<feature type="region of interest" description="Disordered" evidence="2">
    <location>
        <begin position="2413"/>
        <end position="2434"/>
    </location>
</feature>
<feature type="region of interest" description="Disordered" evidence="2">
    <location>
        <begin position="803"/>
        <end position="858"/>
    </location>
</feature>
<feature type="region of interest" description="Disordered" evidence="2">
    <location>
        <begin position="1553"/>
        <end position="1596"/>
    </location>
</feature>
<feature type="compositionally biased region" description="Basic residues" evidence="2">
    <location>
        <begin position="500"/>
        <end position="511"/>
    </location>
</feature>
<feature type="coiled-coil region" evidence="1">
    <location>
        <begin position="78"/>
        <end position="216"/>
    </location>
</feature>
<dbReference type="Proteomes" id="UP000265515">
    <property type="component" value="Unassembled WGS sequence"/>
</dbReference>
<name>A0A388LAI3_CHABU</name>
<feature type="region of interest" description="Disordered" evidence="2">
    <location>
        <begin position="451"/>
        <end position="546"/>
    </location>
</feature>
<feature type="region of interest" description="Disordered" evidence="2">
    <location>
        <begin position="1154"/>
        <end position="1206"/>
    </location>
</feature>
<feature type="compositionally biased region" description="Polar residues" evidence="2">
    <location>
        <begin position="514"/>
        <end position="528"/>
    </location>
</feature>
<organism evidence="3 4">
    <name type="scientific">Chara braunii</name>
    <name type="common">Braun's stonewort</name>
    <dbReference type="NCBI Taxonomy" id="69332"/>
    <lineage>
        <taxon>Eukaryota</taxon>
        <taxon>Viridiplantae</taxon>
        <taxon>Streptophyta</taxon>
        <taxon>Charophyceae</taxon>
        <taxon>Charales</taxon>
        <taxon>Characeae</taxon>
        <taxon>Chara</taxon>
    </lineage>
</organism>
<feature type="compositionally biased region" description="Polar residues" evidence="2">
    <location>
        <begin position="2522"/>
        <end position="2534"/>
    </location>
</feature>
<feature type="compositionally biased region" description="Low complexity" evidence="2">
    <location>
        <begin position="2589"/>
        <end position="2603"/>
    </location>
</feature>
<feature type="region of interest" description="Disordered" evidence="2">
    <location>
        <begin position="2202"/>
        <end position="2230"/>
    </location>
</feature>
<feature type="region of interest" description="Disordered" evidence="2">
    <location>
        <begin position="2505"/>
        <end position="2534"/>
    </location>
</feature>
<feature type="region of interest" description="Disordered" evidence="2">
    <location>
        <begin position="1948"/>
        <end position="1987"/>
    </location>
</feature>
<protein>
    <submittedName>
        <fullName evidence="3">Uncharacterized protein</fullName>
    </submittedName>
</protein>